<evidence type="ECO:0000313" key="2">
    <source>
        <dbReference type="Proteomes" id="UP000789595"/>
    </source>
</evidence>
<dbReference type="AlphaFoldDB" id="A0A8J2SG63"/>
<proteinExistence type="predicted"/>
<dbReference type="EMBL" id="CAKKNE010000002">
    <property type="protein sequence ID" value="CAH0369423.1"/>
    <property type="molecule type" value="Genomic_DNA"/>
</dbReference>
<evidence type="ECO:0000313" key="1">
    <source>
        <dbReference type="EMBL" id="CAH0369423.1"/>
    </source>
</evidence>
<keyword evidence="2" id="KW-1185">Reference proteome</keyword>
<sequence>MLRLAKRLFRRGGDDMAAPSIDAKADTASEDTSAATTASVCDLLIGNNLLQGYLGGADALRLEVVSKRHPFGKDALRNRTLLRFPSNDEGFSYKWWQSPLRHILDRYPNIRIIDAEISTMDCIGDDNRRFLHVLMIELAGASLPHLRELQVPEAYLSVERYMVCQEYPHLVVTPALDASVEQFLAAGYACGNREEYPWRIHRCHQYEEPNGWYIFSAPGTDGYSAKLVNYELRGGIIYYEAVIRTPDKDIRVTWGDANSPLNGDIEALVDTWHDQIYEAFGASRHGPSYELEPPGLIYDIVADLLNNMDWEGEAWLAFERSCREDYEEQQRESFQRGAFDMLLYYMADFYGNDVQITIMARRG</sequence>
<dbReference type="Proteomes" id="UP000789595">
    <property type="component" value="Unassembled WGS sequence"/>
</dbReference>
<protein>
    <submittedName>
        <fullName evidence="1">Uncharacterized protein</fullName>
    </submittedName>
</protein>
<organism evidence="1 2">
    <name type="scientific">Pelagomonas calceolata</name>
    <dbReference type="NCBI Taxonomy" id="35677"/>
    <lineage>
        <taxon>Eukaryota</taxon>
        <taxon>Sar</taxon>
        <taxon>Stramenopiles</taxon>
        <taxon>Ochrophyta</taxon>
        <taxon>Pelagophyceae</taxon>
        <taxon>Pelagomonadales</taxon>
        <taxon>Pelagomonadaceae</taxon>
        <taxon>Pelagomonas</taxon>
    </lineage>
</organism>
<accession>A0A8J2SG63</accession>
<gene>
    <name evidence="1" type="ORF">PECAL_2P25450</name>
</gene>
<reference evidence="1" key="1">
    <citation type="submission" date="2021-11" db="EMBL/GenBank/DDBJ databases">
        <authorList>
            <consortium name="Genoscope - CEA"/>
            <person name="William W."/>
        </authorList>
    </citation>
    <scope>NUCLEOTIDE SEQUENCE</scope>
</reference>
<comment type="caution">
    <text evidence="1">The sequence shown here is derived from an EMBL/GenBank/DDBJ whole genome shotgun (WGS) entry which is preliminary data.</text>
</comment>
<name>A0A8J2SG63_9STRA</name>